<dbReference type="Proteomes" id="UP000235672">
    <property type="component" value="Unassembled WGS sequence"/>
</dbReference>
<protein>
    <submittedName>
        <fullName evidence="1">Uncharacterized protein</fullName>
    </submittedName>
</protein>
<keyword evidence="2" id="KW-1185">Reference proteome</keyword>
<dbReference type="EMBL" id="KZ613512">
    <property type="protein sequence ID" value="PMD15618.1"/>
    <property type="molecule type" value="Genomic_DNA"/>
</dbReference>
<organism evidence="1 2">
    <name type="scientific">Hyaloscypha hepaticicola</name>
    <dbReference type="NCBI Taxonomy" id="2082293"/>
    <lineage>
        <taxon>Eukaryota</taxon>
        <taxon>Fungi</taxon>
        <taxon>Dikarya</taxon>
        <taxon>Ascomycota</taxon>
        <taxon>Pezizomycotina</taxon>
        <taxon>Leotiomycetes</taxon>
        <taxon>Helotiales</taxon>
        <taxon>Hyaloscyphaceae</taxon>
        <taxon>Hyaloscypha</taxon>
    </lineage>
</organism>
<proteinExistence type="predicted"/>
<sequence>MALAIYSFPSKMGTNVDRFVANTIELLSVSLACIIEIRRLLSSQTAFLQTHALSRKLPFRYSSPTPTPTPPTLITHPDIFLIGIIRASQQDLHFVLRADDIWLAIFTCSTSLSTHIRKSCVIYLLKTTEERTLHHCPTRNLLEKRIENRAPDEGFDKRGGEG</sequence>
<accession>A0A2J6PNK1</accession>
<dbReference type="OrthoDB" id="9978173at2759"/>
<gene>
    <name evidence="1" type="ORF">NA56DRAFT_650073</name>
</gene>
<evidence type="ECO:0000313" key="2">
    <source>
        <dbReference type="Proteomes" id="UP000235672"/>
    </source>
</evidence>
<name>A0A2J6PNK1_9HELO</name>
<reference evidence="1 2" key="1">
    <citation type="submission" date="2016-05" db="EMBL/GenBank/DDBJ databases">
        <title>A degradative enzymes factory behind the ericoid mycorrhizal symbiosis.</title>
        <authorList>
            <consortium name="DOE Joint Genome Institute"/>
            <person name="Martino E."/>
            <person name="Morin E."/>
            <person name="Grelet G."/>
            <person name="Kuo A."/>
            <person name="Kohler A."/>
            <person name="Daghino S."/>
            <person name="Barry K."/>
            <person name="Choi C."/>
            <person name="Cichocki N."/>
            <person name="Clum A."/>
            <person name="Copeland A."/>
            <person name="Hainaut M."/>
            <person name="Haridas S."/>
            <person name="Labutti K."/>
            <person name="Lindquist E."/>
            <person name="Lipzen A."/>
            <person name="Khouja H.-R."/>
            <person name="Murat C."/>
            <person name="Ohm R."/>
            <person name="Olson A."/>
            <person name="Spatafora J."/>
            <person name="Veneault-Fourrey C."/>
            <person name="Henrissat B."/>
            <person name="Grigoriev I."/>
            <person name="Martin F."/>
            <person name="Perotto S."/>
        </authorList>
    </citation>
    <scope>NUCLEOTIDE SEQUENCE [LARGE SCALE GENOMIC DNA]</scope>
    <source>
        <strain evidence="1 2">UAMH 7357</strain>
    </source>
</reference>
<dbReference type="AlphaFoldDB" id="A0A2J6PNK1"/>
<evidence type="ECO:0000313" key="1">
    <source>
        <dbReference type="EMBL" id="PMD15618.1"/>
    </source>
</evidence>